<protein>
    <submittedName>
        <fullName evidence="7">Sequestosome-1</fullName>
    </submittedName>
</protein>
<evidence type="ECO:0000256" key="3">
    <source>
        <dbReference type="ARBA" id="ARBA00022833"/>
    </source>
</evidence>
<sequence length="505" mass="56089">MSLSIKSTLIRNNGKIEIRRFLLDDDLKGKSLQAVWEKINKLYGDNLQEKGFALFWKDDDDDDIIMTSDEELITAIKAQKSDVLKLCIQKPRHGRRSSKQDPSELHQGVSCDGCDGEVCGMRYKCLQCVDYDLCSACENKSTHPEHLMIRIPSSSKFGGFPGFPFWMHGGHKGRHGGCGWRRMHRFHQHHKDNASQQSGAQAFHPGEFLERLWNVVGSFVPQAGPRVNPQASSENQNANSSAPPTVDEYLQSVGESVAAMLDPLGIDVTVDVEHNGERKRCEVPTEDSPTKDSQTQETAADEKTSNDVKNDVSPPTPQSPEASSSSENIKQSSFENNTRMSAREYISNLTQVLSNLTVNRDGPSIDPQGHVESDWTYVNYCDKDHDSNASPQNTEVKNVIESEAEIKTEATAATADSSPSHPDPVIALAVDQMMSMGYDNENSWLSTLLELNNGNVDQTIEQISTIQSNGDRMTEFIVALMQKNEGNFDQLMQALQSAKKYCNKG</sequence>
<evidence type="ECO:0000313" key="7">
    <source>
        <dbReference type="EMBL" id="MUP40503.1"/>
    </source>
</evidence>
<dbReference type="InterPro" id="IPR009060">
    <property type="entry name" value="UBA-like_sf"/>
</dbReference>
<accession>A0A646QCX9</accession>
<feature type="compositionally biased region" description="Polar residues" evidence="5">
    <location>
        <begin position="319"/>
        <end position="334"/>
    </location>
</feature>
<dbReference type="PROSITE" id="PS01357">
    <property type="entry name" value="ZF_ZZ_1"/>
    <property type="match status" value="1"/>
</dbReference>
<dbReference type="GO" id="GO:0007032">
    <property type="term" value="P:endosome organization"/>
    <property type="evidence" value="ECO:0007669"/>
    <property type="project" value="TreeGrafter"/>
</dbReference>
<dbReference type="Gene3D" id="3.30.60.90">
    <property type="match status" value="1"/>
</dbReference>
<dbReference type="SMART" id="SM00291">
    <property type="entry name" value="ZnF_ZZ"/>
    <property type="match status" value="1"/>
</dbReference>
<evidence type="ECO:0000256" key="5">
    <source>
        <dbReference type="SAM" id="MobiDB-lite"/>
    </source>
</evidence>
<evidence type="ECO:0000256" key="1">
    <source>
        <dbReference type="ARBA" id="ARBA00022723"/>
    </source>
</evidence>
<dbReference type="PANTHER" id="PTHR15090">
    <property type="entry name" value="SEQUESTOSOME 1-RELATED"/>
    <property type="match status" value="1"/>
</dbReference>
<dbReference type="InterPro" id="IPR052260">
    <property type="entry name" value="Autophagy_Rcpt_SigReg"/>
</dbReference>
<dbReference type="CDD" id="cd02340">
    <property type="entry name" value="ZZ_NBR1_like"/>
    <property type="match status" value="1"/>
</dbReference>
<feature type="compositionally biased region" description="Basic and acidic residues" evidence="5">
    <location>
        <begin position="300"/>
        <end position="310"/>
    </location>
</feature>
<keyword evidence="2 4" id="KW-0863">Zinc-finger</keyword>
<evidence type="ECO:0000259" key="6">
    <source>
        <dbReference type="PROSITE" id="PS50135"/>
    </source>
</evidence>
<dbReference type="GO" id="GO:0005080">
    <property type="term" value="F:protein kinase C binding"/>
    <property type="evidence" value="ECO:0007669"/>
    <property type="project" value="TreeGrafter"/>
</dbReference>
<feature type="region of interest" description="Disordered" evidence="5">
    <location>
        <begin position="275"/>
        <end position="334"/>
    </location>
</feature>
<dbReference type="Gene3D" id="3.10.20.90">
    <property type="entry name" value="Phosphatidylinositol 3-kinase Catalytic Subunit, Chain A, domain 1"/>
    <property type="match status" value="1"/>
</dbReference>
<dbReference type="InterPro" id="IPR000433">
    <property type="entry name" value="Znf_ZZ"/>
</dbReference>
<dbReference type="GO" id="GO:0008270">
    <property type="term" value="F:zinc ion binding"/>
    <property type="evidence" value="ECO:0007669"/>
    <property type="project" value="UniProtKB-KW"/>
</dbReference>
<dbReference type="GO" id="GO:0035973">
    <property type="term" value="P:aggrephagy"/>
    <property type="evidence" value="ECO:0007669"/>
    <property type="project" value="TreeGrafter"/>
</dbReference>
<dbReference type="GO" id="GO:0070530">
    <property type="term" value="F:K63-linked polyubiquitin modification-dependent protein binding"/>
    <property type="evidence" value="ECO:0007669"/>
    <property type="project" value="TreeGrafter"/>
</dbReference>
<dbReference type="Gene3D" id="1.10.8.10">
    <property type="entry name" value="DNA helicase RuvA subunit, C-terminal domain"/>
    <property type="match status" value="1"/>
</dbReference>
<keyword evidence="3" id="KW-0862">Zinc</keyword>
<dbReference type="GO" id="GO:0016235">
    <property type="term" value="C:aggresome"/>
    <property type="evidence" value="ECO:0007669"/>
    <property type="project" value="TreeGrafter"/>
</dbReference>
<dbReference type="GO" id="GO:0000423">
    <property type="term" value="P:mitophagy"/>
    <property type="evidence" value="ECO:0007669"/>
    <property type="project" value="TreeGrafter"/>
</dbReference>
<dbReference type="AlphaFoldDB" id="A0A646QCX9"/>
<reference evidence="7" key="1">
    <citation type="submission" date="2018-11" db="EMBL/GenBank/DDBJ databases">
        <title>Venom-gland transcriptomics and venom proteomics of the Florida green centipede (Hemiscolopendra marginata) reveal sex-based variation in a centipede venom.</title>
        <authorList>
            <person name="Nystrom G.S."/>
            <person name="Ward M.J."/>
            <person name="Ellsworth S.A."/>
            <person name="Rokyta D.R."/>
        </authorList>
    </citation>
    <scope>NUCLEOTIDE SEQUENCE</scope>
    <source>
        <tissue evidence="7">Venom gland</tissue>
    </source>
</reference>
<evidence type="ECO:0000256" key="2">
    <source>
        <dbReference type="ARBA" id="ARBA00022771"/>
    </source>
</evidence>
<keyword evidence="1" id="KW-0479">Metal-binding</keyword>
<dbReference type="FunFam" id="3.10.20.90:FF:000320">
    <property type="entry name" value="Predicted protein"/>
    <property type="match status" value="1"/>
</dbReference>
<dbReference type="GO" id="GO:0044753">
    <property type="term" value="C:amphisome"/>
    <property type="evidence" value="ECO:0007669"/>
    <property type="project" value="TreeGrafter"/>
</dbReference>
<evidence type="ECO:0000256" key="4">
    <source>
        <dbReference type="PROSITE-ProRule" id="PRU00228"/>
    </source>
</evidence>
<name>A0A646QCX9_9MYRI</name>
<dbReference type="SUPFAM" id="SSF46934">
    <property type="entry name" value="UBA-like"/>
    <property type="match status" value="1"/>
</dbReference>
<dbReference type="PROSITE" id="PS50135">
    <property type="entry name" value="ZF_ZZ_2"/>
    <property type="match status" value="1"/>
</dbReference>
<feature type="domain" description="ZZ-type" evidence="6">
    <location>
        <begin position="106"/>
        <end position="156"/>
    </location>
</feature>
<dbReference type="FunFam" id="3.30.60.90:FF:000016">
    <property type="entry name" value="Refractory to sigma P"/>
    <property type="match status" value="1"/>
</dbReference>
<dbReference type="PANTHER" id="PTHR15090:SF0">
    <property type="entry name" value="SEQUESTOSOME-1"/>
    <property type="match status" value="1"/>
</dbReference>
<dbReference type="SUPFAM" id="SSF54277">
    <property type="entry name" value="CAD &amp; PB1 domains"/>
    <property type="match status" value="1"/>
</dbReference>
<feature type="region of interest" description="Disordered" evidence="5">
    <location>
        <begin position="224"/>
        <end position="246"/>
    </location>
</feature>
<dbReference type="Pfam" id="PF00569">
    <property type="entry name" value="ZZ"/>
    <property type="match status" value="1"/>
</dbReference>
<dbReference type="InterPro" id="IPR043145">
    <property type="entry name" value="Znf_ZZ_sf"/>
</dbReference>
<proteinExistence type="predicted"/>
<feature type="compositionally biased region" description="Low complexity" evidence="5">
    <location>
        <begin position="228"/>
        <end position="244"/>
    </location>
</feature>
<dbReference type="EMBL" id="GHBY01000326">
    <property type="protein sequence ID" value="MUP40503.1"/>
    <property type="molecule type" value="Transcribed_RNA"/>
</dbReference>
<organism evidence="7">
    <name type="scientific">Hemiscolopendra marginata</name>
    <dbReference type="NCBI Taxonomy" id="943146"/>
    <lineage>
        <taxon>Eukaryota</taxon>
        <taxon>Metazoa</taxon>
        <taxon>Ecdysozoa</taxon>
        <taxon>Arthropoda</taxon>
        <taxon>Myriapoda</taxon>
        <taxon>Chilopoda</taxon>
        <taxon>Pleurostigmophora</taxon>
        <taxon>Scolopendromorpha</taxon>
        <taxon>Scolopendridae</taxon>
        <taxon>Hemiscolopendra</taxon>
    </lineage>
</organism>
<dbReference type="SUPFAM" id="SSF57850">
    <property type="entry name" value="RING/U-box"/>
    <property type="match status" value="1"/>
</dbReference>